<dbReference type="PROSITE" id="PS50012">
    <property type="entry name" value="RCC1_3"/>
    <property type="match status" value="4"/>
</dbReference>
<dbReference type="GO" id="GO:0009966">
    <property type="term" value="P:regulation of signal transduction"/>
    <property type="evidence" value="ECO:0007669"/>
    <property type="project" value="UniProtKB-ARBA"/>
</dbReference>
<dbReference type="SMART" id="SM00119">
    <property type="entry name" value="HECTc"/>
    <property type="match status" value="1"/>
</dbReference>
<evidence type="ECO:0000256" key="2">
    <source>
        <dbReference type="ARBA" id="ARBA00022737"/>
    </source>
</evidence>
<name>T1KJW1_TETUR</name>
<dbReference type="EMBL" id="CAEY01000169">
    <property type="status" value="NOT_ANNOTATED_CDS"/>
    <property type="molecule type" value="Genomic_DNA"/>
</dbReference>
<dbReference type="Gene3D" id="2.130.10.30">
    <property type="entry name" value="Regulator of chromosome condensation 1/beta-lactamase-inhibitor protein II"/>
    <property type="match status" value="2"/>
</dbReference>
<accession>T1KJW1</accession>
<dbReference type="GO" id="GO:0016567">
    <property type="term" value="P:protein ubiquitination"/>
    <property type="evidence" value="ECO:0007669"/>
    <property type="project" value="TreeGrafter"/>
</dbReference>
<dbReference type="Gene3D" id="3.30.2160.10">
    <property type="entry name" value="Hect, E3 ligase catalytic domain"/>
    <property type="match status" value="1"/>
</dbReference>
<reference evidence="8" key="1">
    <citation type="submission" date="2011-08" db="EMBL/GenBank/DDBJ databases">
        <authorList>
            <person name="Rombauts S."/>
        </authorList>
    </citation>
    <scope>NUCLEOTIDE SEQUENCE</scope>
    <source>
        <strain evidence="8">London</strain>
    </source>
</reference>
<dbReference type="InterPro" id="IPR009091">
    <property type="entry name" value="RCC1/BLIP-II"/>
</dbReference>
<dbReference type="GO" id="GO:0061630">
    <property type="term" value="F:ubiquitin protein ligase activity"/>
    <property type="evidence" value="ECO:0007669"/>
    <property type="project" value="TreeGrafter"/>
</dbReference>
<evidence type="ECO:0000313" key="8">
    <source>
        <dbReference type="Proteomes" id="UP000015104"/>
    </source>
</evidence>
<dbReference type="OrthoDB" id="5981550at2759"/>
<dbReference type="PROSITE" id="PS00626">
    <property type="entry name" value="RCC1_2"/>
    <property type="match status" value="2"/>
</dbReference>
<dbReference type="STRING" id="32264.T1KJW1"/>
<dbReference type="Pfam" id="PF00632">
    <property type="entry name" value="HECT"/>
    <property type="match status" value="1"/>
</dbReference>
<protein>
    <recommendedName>
        <fullName evidence="6">HECT domain-containing protein</fullName>
    </recommendedName>
</protein>
<dbReference type="OMA" id="FKSQACW"/>
<evidence type="ECO:0000256" key="3">
    <source>
        <dbReference type="ARBA" id="ARBA00022786"/>
    </source>
</evidence>
<organism evidence="7 8">
    <name type="scientific">Tetranychus urticae</name>
    <name type="common">Two-spotted spider mite</name>
    <dbReference type="NCBI Taxonomy" id="32264"/>
    <lineage>
        <taxon>Eukaryota</taxon>
        <taxon>Metazoa</taxon>
        <taxon>Ecdysozoa</taxon>
        <taxon>Arthropoda</taxon>
        <taxon>Chelicerata</taxon>
        <taxon>Arachnida</taxon>
        <taxon>Acari</taxon>
        <taxon>Acariformes</taxon>
        <taxon>Trombidiformes</taxon>
        <taxon>Prostigmata</taxon>
        <taxon>Eleutherengona</taxon>
        <taxon>Raphignathae</taxon>
        <taxon>Tetranychoidea</taxon>
        <taxon>Tetranychidae</taxon>
        <taxon>Tetranychus</taxon>
    </lineage>
</organism>
<dbReference type="Proteomes" id="UP000015104">
    <property type="component" value="Unassembled WGS sequence"/>
</dbReference>
<dbReference type="Gene3D" id="3.30.2410.10">
    <property type="entry name" value="Hect, E3 ligase catalytic domain"/>
    <property type="match status" value="1"/>
</dbReference>
<sequence>MSVFSFGSTSFHELALGAIEQPFISTPTQIDLNKHLKAAFGETVNCSSETSCDTVNDHGLLSEDLFKFKVEQVTGGRNHIIILLHDEEKSKSILLSCGSNERQQLGREGSWSKLLAVQNFGSHFVNQVSCGYFHNSILTDAGQIFSWGCNQFGQLGLAKDFESIGKPSLIKILAHQCVIQICSGAHHSLALTKNGEIYSWGANNLGQLGLGYKNPSANKPHLITSLQASPIFSISSGSYHSFGLSCTGALYGWGKNEFGQLGVGDNEHRSTPTCLTHLRNQKISFVSGGEDFTAALTEDGGIFTWGAGMYGQTGHGVKGNELFPKRILEMIGNKVTQVACGRCHMLLLVNSDKIYACGLNGCGQLGLSHNENKLIPVSLSKIDTIRVNDKITKSAITSEKIVTSRSLKNSDVDMEFEEENKALKYEQNYQIATSLGDHSFIIVGLTSEPIIYNFWNKKTIISKFDNSMLEAFTYTPALAPIPIEHLDYIELTFGSIPCWNASYVDRSKPLPSIDWNSLRQGFQFLEQIKDNRYNEVIFEIIENNILPQLPTNLDDKIDSEIARIYLILPMMHFFSSEILSRELLDRLIIGYAKSSLRLISSNTGLSVLENWFKDEYNAFLSRRLVRIYKKLIVKLLSEQVTKHSLEESPNNERVYTYDPLDHPFENSNPQRRDTRPRFRIDPNIQEYLTICLEYIQLHFKVSQKSGTLSYKEFYITEISDLVDISRDYIYWLCRAQRSHSKLDLYLCNYPFIFDTKAKSLILETDSSLQQRNAAENALYRNLVFASVISATGPEDPHLVISVSRENLIRDTISQFLSNGTNINFKKPLKVKFEGEDAIDAGMGMKKEFFLLVLREILDPKYGMFIEYKDTNTIWFNPKERDYLVYELIGIICGLAIYNQAIINLPFPLVLYKKMLGEDLCLDDLGSIDATLTRNLREILNPSYTPDEFDSIYGDLNFTISLEIFGSPVDYNLIENGENVKLTLDNRQSYVDLYWKFILIECIEHQYSAFKKGFHRVVDYEILKFFHAEELLELVTGQEAEDWAELEESASYKAPFNKLHPTIIMFWKVFHSFTDPQRKQFLLFLTGSDRVPIQGMKYLRIGIQPMKVSQEHLPVAHTCFNILDLPEVYTSEDKMRSKILQAIENSSGFTLA</sequence>
<dbReference type="GO" id="GO:0006511">
    <property type="term" value="P:ubiquitin-dependent protein catabolic process"/>
    <property type="evidence" value="ECO:0007669"/>
    <property type="project" value="TreeGrafter"/>
</dbReference>
<dbReference type="Gene3D" id="3.90.1750.10">
    <property type="entry name" value="Hect, E3 ligase catalytic domains"/>
    <property type="match status" value="1"/>
</dbReference>
<dbReference type="PANTHER" id="PTHR45622:SF76">
    <property type="entry name" value="HECT AND RLD DOMAIN CONTAINING E3 UBIQUITIN LIGASE 4, ISOFORM C"/>
    <property type="match status" value="1"/>
</dbReference>
<keyword evidence="2" id="KW-0677">Repeat</keyword>
<dbReference type="InterPro" id="IPR035983">
    <property type="entry name" value="Hect_E3_ubiquitin_ligase"/>
</dbReference>
<feature type="repeat" description="RCC1" evidence="5">
    <location>
        <begin position="248"/>
        <end position="299"/>
    </location>
</feature>
<dbReference type="SUPFAM" id="SSF50985">
    <property type="entry name" value="RCC1/BLIP-II"/>
    <property type="match status" value="1"/>
</dbReference>
<dbReference type="PRINTS" id="PR00633">
    <property type="entry name" value="RCCNDNSATION"/>
</dbReference>
<keyword evidence="8" id="KW-1185">Reference proteome</keyword>
<reference evidence="7" key="2">
    <citation type="submission" date="2015-06" db="UniProtKB">
        <authorList>
            <consortium name="EnsemblMetazoa"/>
        </authorList>
    </citation>
    <scope>IDENTIFICATION</scope>
</reference>
<evidence type="ECO:0000256" key="1">
    <source>
        <dbReference type="ARBA" id="ARBA00022679"/>
    </source>
</evidence>
<dbReference type="PANTHER" id="PTHR45622">
    <property type="entry name" value="UBIQUITIN-PROTEIN LIGASE E3A-RELATED"/>
    <property type="match status" value="1"/>
</dbReference>
<dbReference type="Pfam" id="PF25390">
    <property type="entry name" value="WD40_RLD"/>
    <property type="match status" value="1"/>
</dbReference>
<dbReference type="AlphaFoldDB" id="T1KJW1"/>
<gene>
    <name evidence="7" type="primary">107364700</name>
</gene>
<dbReference type="EnsemblMetazoa" id="tetur13g01420.1">
    <property type="protein sequence ID" value="tetur13g01420.1"/>
    <property type="gene ID" value="tetur13g01420"/>
</dbReference>
<dbReference type="InterPro" id="IPR051709">
    <property type="entry name" value="Ub-ligase/GTPase-reg"/>
</dbReference>
<dbReference type="InterPro" id="IPR000408">
    <property type="entry name" value="Reg_chr_condens"/>
</dbReference>
<feature type="repeat" description="RCC1" evidence="5">
    <location>
        <begin position="142"/>
        <end position="194"/>
    </location>
</feature>
<dbReference type="eggNOG" id="KOG0941">
    <property type="taxonomic scope" value="Eukaryota"/>
</dbReference>
<dbReference type="SUPFAM" id="SSF56204">
    <property type="entry name" value="Hect, E3 ligase catalytic domain"/>
    <property type="match status" value="1"/>
</dbReference>
<evidence type="ECO:0000313" key="7">
    <source>
        <dbReference type="EnsemblMetazoa" id="tetur13g01420.1"/>
    </source>
</evidence>
<dbReference type="InterPro" id="IPR000569">
    <property type="entry name" value="HECT_dom"/>
</dbReference>
<dbReference type="InterPro" id="IPR058923">
    <property type="entry name" value="RCC1-like_dom"/>
</dbReference>
<dbReference type="PROSITE" id="PS50237">
    <property type="entry name" value="HECT"/>
    <property type="match status" value="1"/>
</dbReference>
<evidence type="ECO:0000256" key="4">
    <source>
        <dbReference type="PROSITE-ProRule" id="PRU00104"/>
    </source>
</evidence>
<feature type="repeat" description="RCC1" evidence="5">
    <location>
        <begin position="195"/>
        <end position="247"/>
    </location>
</feature>
<dbReference type="GO" id="GO:0005737">
    <property type="term" value="C:cytoplasm"/>
    <property type="evidence" value="ECO:0007669"/>
    <property type="project" value="TreeGrafter"/>
</dbReference>
<dbReference type="KEGG" id="tut:107364700"/>
<evidence type="ECO:0000256" key="5">
    <source>
        <dbReference type="PROSITE-ProRule" id="PRU00235"/>
    </source>
</evidence>
<keyword evidence="1" id="KW-0808">Transferase</keyword>
<dbReference type="CDD" id="cd00078">
    <property type="entry name" value="HECTc"/>
    <property type="match status" value="1"/>
</dbReference>
<dbReference type="FunFam" id="3.30.2410.10:FF:000003">
    <property type="entry name" value="probable E3 ubiquitin-protein ligase HERC4 isoform X1"/>
    <property type="match status" value="1"/>
</dbReference>
<feature type="active site" description="Glycyl thioester intermediate" evidence="4">
    <location>
        <position position="1118"/>
    </location>
</feature>
<evidence type="ECO:0000259" key="6">
    <source>
        <dbReference type="PROSITE" id="PS50237"/>
    </source>
</evidence>
<feature type="domain" description="HECT" evidence="6">
    <location>
        <begin position="820"/>
        <end position="1151"/>
    </location>
</feature>
<dbReference type="HOGENOM" id="CLU_002173_5_3_1"/>
<keyword evidence="3 4" id="KW-0833">Ubl conjugation pathway</keyword>
<feature type="repeat" description="RCC1" evidence="5">
    <location>
        <begin position="300"/>
        <end position="351"/>
    </location>
</feature>
<proteinExistence type="predicted"/>